<dbReference type="OrthoDB" id="9809583at2"/>
<dbReference type="InterPro" id="IPR037221">
    <property type="entry name" value="H-type_lectin_dom_sf"/>
</dbReference>
<evidence type="ECO:0000313" key="4">
    <source>
        <dbReference type="EMBL" id="GAO30828.1"/>
    </source>
</evidence>
<dbReference type="Proteomes" id="UP000032900">
    <property type="component" value="Unassembled WGS sequence"/>
</dbReference>
<dbReference type="Gene3D" id="2.60.20.10">
    <property type="entry name" value="Crystallins"/>
    <property type="match status" value="1"/>
</dbReference>
<dbReference type="InterPro" id="IPR024655">
    <property type="entry name" value="Asl1_glyco_hydro_catalytic"/>
</dbReference>
<dbReference type="Pfam" id="PF11790">
    <property type="entry name" value="Glyco_hydro_cc"/>
    <property type="match status" value="1"/>
</dbReference>
<dbReference type="STRING" id="1236989.JCM15548_13142"/>
<name>A0A0E9LZT7_9BACT</name>
<dbReference type="Gene3D" id="3.20.20.80">
    <property type="entry name" value="Glycosidases"/>
    <property type="match status" value="1"/>
</dbReference>
<keyword evidence="1" id="KW-0732">Signal</keyword>
<sequence>MQKPILRLSLKKWMLAMVVWLMGSTAMQAQVVETVSTLSGNRSLDAAYELHITSADNPIDDGVVVSLNHQDAWVFFENIKPSLVSDNHLDHIQVNGVAFENGTNGRIAIYAHGTVLMPHANSFRPLTVYTEENFGGESAQYAIHTYYNNLGTFNNAIKSFKLKRGYQATFATSSDGKGYSRVFVADKEDLEFEVMPDFLDGNISFIRVFKHQWVTKKGWAGWNWNEYQMVNATWYYDWNIGGSTSLNLEYATIKQHGGWPSWNDINGKTDVSQLLGFNEPDRPDQANMTFDAALSQWPQYMTSGLRLGSPATSDPFNNWSLFNFIDKCDELNYRVDFVAIHCYWGGKSAQNWYNDLKYIHERTGRPIWITEWNNGANWTNETWPDDPSEYTTANAQKQLNDMIAILNVLDTASFVERYSIYNWVEDARAMVLNGELTPAGEHYANNKSQMAYNKDMDVIPGWNYTHPTLALRHLTLTNSIRLNWSDANGDLSKAYKLEKKVDNQPYEEIYYSNDVSVLSFIDNLDPAASGSVTYRLSLETLPGEFVGSNEVSYYQTGGESDVQAGVFGVNSLDWSQSIFAKKYTASPKVILGVPSFSNVVPMAPRVNSASTTSFVFKLQPWNYLNAPSLSKADNISVLAMPAGIYNFGGLKGVVGEAPEVDKNWLSVTFDEVFETIPVVFCTQVSNRNSFATTVAVRNITETGFELRLKSEEAVTASGFAEKVNFLAIETGSGKIDNYRVTVGQTAAGEEVSTDAIKVPYDNSYTKPVVFAGLLTESNAFASTIRYYSSGANEVSLFKQREMSGSLAKMEKDHMGWMIMDLGADQPTSVNSIEANSELPFYPNPVTDVMHFNFEVPTQVEIFDMSGMKWLESSVQQQLDVSALSPGVYFIKTEQGVAKFIKR</sequence>
<dbReference type="InterPro" id="IPR053183">
    <property type="entry name" value="ASL1"/>
</dbReference>
<reference evidence="4 5" key="1">
    <citation type="journal article" date="2015" name="Microbes Environ.">
        <title>Distribution and evolution of nitrogen fixation genes in the phylum bacteroidetes.</title>
        <authorList>
            <person name="Inoue J."/>
            <person name="Oshima K."/>
            <person name="Suda W."/>
            <person name="Sakamoto M."/>
            <person name="Iino T."/>
            <person name="Noda S."/>
            <person name="Hongoh Y."/>
            <person name="Hattori M."/>
            <person name="Ohkuma M."/>
        </authorList>
    </citation>
    <scope>NUCLEOTIDE SEQUENCE [LARGE SCALE GENOMIC DNA]</scope>
    <source>
        <strain evidence="4">JCM 15548</strain>
    </source>
</reference>
<feature type="signal peptide" evidence="1">
    <location>
        <begin position="1"/>
        <end position="29"/>
    </location>
</feature>
<dbReference type="InterPro" id="IPR026444">
    <property type="entry name" value="Secre_tail"/>
</dbReference>
<evidence type="ECO:0000256" key="1">
    <source>
        <dbReference type="SAM" id="SignalP"/>
    </source>
</evidence>
<evidence type="ECO:0008006" key="6">
    <source>
        <dbReference type="Google" id="ProtNLM"/>
    </source>
</evidence>
<evidence type="ECO:0000259" key="3">
    <source>
        <dbReference type="Pfam" id="PF18962"/>
    </source>
</evidence>
<dbReference type="SUPFAM" id="SSF141086">
    <property type="entry name" value="Agglutinin HPA-like"/>
    <property type="match status" value="1"/>
</dbReference>
<evidence type="ECO:0000313" key="5">
    <source>
        <dbReference type="Proteomes" id="UP000032900"/>
    </source>
</evidence>
<proteinExistence type="predicted"/>
<dbReference type="NCBIfam" id="TIGR04183">
    <property type="entry name" value="Por_Secre_tail"/>
    <property type="match status" value="1"/>
</dbReference>
<gene>
    <name evidence="4" type="ORF">JCM15548_13142</name>
</gene>
<dbReference type="EMBL" id="BAZW01000031">
    <property type="protein sequence ID" value="GAO30828.1"/>
    <property type="molecule type" value="Genomic_DNA"/>
</dbReference>
<feature type="domain" description="Asl1-like glycosyl hydrolase catalytic" evidence="2">
    <location>
        <begin position="227"/>
        <end position="443"/>
    </location>
</feature>
<dbReference type="Gene3D" id="2.60.40.2080">
    <property type="match status" value="1"/>
</dbReference>
<dbReference type="Pfam" id="PF18962">
    <property type="entry name" value="Por_Secre_tail"/>
    <property type="match status" value="1"/>
</dbReference>
<dbReference type="PANTHER" id="PTHR34154">
    <property type="entry name" value="ALKALI-SENSITIVE LINKAGE PROTEIN 1"/>
    <property type="match status" value="1"/>
</dbReference>
<evidence type="ECO:0000259" key="2">
    <source>
        <dbReference type="Pfam" id="PF11790"/>
    </source>
</evidence>
<keyword evidence="5" id="KW-1185">Reference proteome</keyword>
<accession>A0A0E9LZT7</accession>
<dbReference type="RefSeq" id="WP_083985140.1">
    <property type="nucleotide sequence ID" value="NZ_BAZW01000031.1"/>
</dbReference>
<feature type="domain" description="Secretion system C-terminal sorting" evidence="3">
    <location>
        <begin position="841"/>
        <end position="900"/>
    </location>
</feature>
<comment type="caution">
    <text evidence="4">The sequence shown here is derived from an EMBL/GenBank/DDBJ whole genome shotgun (WGS) entry which is preliminary data.</text>
</comment>
<dbReference type="InterPro" id="IPR017853">
    <property type="entry name" value="GH"/>
</dbReference>
<feature type="chain" id="PRO_5002428758" description="Secretion system C-terminal sorting domain-containing protein" evidence="1">
    <location>
        <begin position="30"/>
        <end position="902"/>
    </location>
</feature>
<organism evidence="4 5">
    <name type="scientific">Geofilum rubicundum JCM 15548</name>
    <dbReference type="NCBI Taxonomy" id="1236989"/>
    <lineage>
        <taxon>Bacteria</taxon>
        <taxon>Pseudomonadati</taxon>
        <taxon>Bacteroidota</taxon>
        <taxon>Bacteroidia</taxon>
        <taxon>Marinilabiliales</taxon>
        <taxon>Marinilabiliaceae</taxon>
        <taxon>Geofilum</taxon>
    </lineage>
</organism>
<dbReference type="PANTHER" id="PTHR34154:SF3">
    <property type="entry name" value="ALKALI-SENSITIVE LINKAGE PROTEIN 1"/>
    <property type="match status" value="1"/>
</dbReference>
<dbReference type="SUPFAM" id="SSF51445">
    <property type="entry name" value="(Trans)glycosidases"/>
    <property type="match status" value="1"/>
</dbReference>
<dbReference type="AlphaFoldDB" id="A0A0E9LZT7"/>
<protein>
    <recommendedName>
        <fullName evidence="6">Secretion system C-terminal sorting domain-containing protein</fullName>
    </recommendedName>
</protein>